<gene>
    <name evidence="6" type="ORF">MICPUCDRAFT_51008</name>
</gene>
<dbReference type="GO" id="GO:0016020">
    <property type="term" value="C:membrane"/>
    <property type="evidence" value="ECO:0007669"/>
    <property type="project" value="UniProtKB-SubCell"/>
</dbReference>
<dbReference type="RefSeq" id="XP_003061385.1">
    <property type="nucleotide sequence ID" value="XM_003061339.1"/>
</dbReference>
<dbReference type="AlphaFoldDB" id="C1N0G3"/>
<dbReference type="GO" id="GO:0035869">
    <property type="term" value="C:ciliary transition zone"/>
    <property type="evidence" value="ECO:0007669"/>
    <property type="project" value="TreeGrafter"/>
</dbReference>
<keyword evidence="4 5" id="KW-0472">Membrane</keyword>
<proteinExistence type="predicted"/>
<feature type="transmembrane region" description="Helical" evidence="5">
    <location>
        <begin position="77"/>
        <end position="96"/>
    </location>
</feature>
<dbReference type="EMBL" id="GG663744">
    <property type="protein sequence ID" value="EEH54015.1"/>
    <property type="molecule type" value="Genomic_DNA"/>
</dbReference>
<feature type="transmembrane region" description="Helical" evidence="5">
    <location>
        <begin position="12"/>
        <end position="32"/>
    </location>
</feature>
<dbReference type="eggNOG" id="ENOG502SDH1">
    <property type="taxonomic scope" value="Eukaryota"/>
</dbReference>
<keyword evidence="7" id="KW-1185">Reference proteome</keyword>
<accession>C1N0G3</accession>
<dbReference type="OrthoDB" id="262535at2759"/>
<dbReference type="PANTHER" id="PTHR13531">
    <property type="entry name" value="GEO07735P1-RELATED-RELATED"/>
    <property type="match status" value="1"/>
</dbReference>
<evidence type="ECO:0000256" key="4">
    <source>
        <dbReference type="ARBA" id="ARBA00023136"/>
    </source>
</evidence>
<dbReference type="KEGG" id="mpp:MICPUCDRAFT_51008"/>
<dbReference type="STRING" id="564608.C1N0G3"/>
<dbReference type="OMA" id="AEILMFV"/>
<dbReference type="Proteomes" id="UP000001876">
    <property type="component" value="Unassembled WGS sequence"/>
</dbReference>
<comment type="subcellular location">
    <subcellularLocation>
        <location evidence="1">Membrane</location>
        <topology evidence="1">Multi-pass membrane protein</topology>
    </subcellularLocation>
</comment>
<reference evidence="6 7" key="1">
    <citation type="journal article" date="2009" name="Science">
        <title>Green evolution and dynamic adaptations revealed by genomes of the marine picoeukaryotes Micromonas.</title>
        <authorList>
            <person name="Worden A.Z."/>
            <person name="Lee J.H."/>
            <person name="Mock T."/>
            <person name="Rouze P."/>
            <person name="Simmons M.P."/>
            <person name="Aerts A.L."/>
            <person name="Allen A.E."/>
            <person name="Cuvelier M.L."/>
            <person name="Derelle E."/>
            <person name="Everett M.V."/>
            <person name="Foulon E."/>
            <person name="Grimwood J."/>
            <person name="Gundlach H."/>
            <person name="Henrissat B."/>
            <person name="Napoli C."/>
            <person name="McDonald S.M."/>
            <person name="Parker M.S."/>
            <person name="Rombauts S."/>
            <person name="Salamov A."/>
            <person name="Von Dassow P."/>
            <person name="Badger J.H."/>
            <person name="Coutinho P.M."/>
            <person name="Demir E."/>
            <person name="Dubchak I."/>
            <person name="Gentemann C."/>
            <person name="Eikrem W."/>
            <person name="Gready J.E."/>
            <person name="John U."/>
            <person name="Lanier W."/>
            <person name="Lindquist E.A."/>
            <person name="Lucas S."/>
            <person name="Mayer K.F."/>
            <person name="Moreau H."/>
            <person name="Not F."/>
            <person name="Otillar R."/>
            <person name="Panaud O."/>
            <person name="Pangilinan J."/>
            <person name="Paulsen I."/>
            <person name="Piegu B."/>
            <person name="Poliakov A."/>
            <person name="Robbens S."/>
            <person name="Schmutz J."/>
            <person name="Toulza E."/>
            <person name="Wyss T."/>
            <person name="Zelensky A."/>
            <person name="Zhou K."/>
            <person name="Armbrust E.V."/>
            <person name="Bhattacharya D."/>
            <person name="Goodenough U.W."/>
            <person name="Van de Peer Y."/>
            <person name="Grigoriev I.V."/>
        </authorList>
    </citation>
    <scope>NUCLEOTIDE SEQUENCE [LARGE SCALE GENOMIC DNA]</scope>
    <source>
        <strain evidence="6 7">CCMP1545</strain>
    </source>
</reference>
<evidence type="ECO:0000256" key="3">
    <source>
        <dbReference type="ARBA" id="ARBA00022989"/>
    </source>
</evidence>
<dbReference type="GeneID" id="9687074"/>
<dbReference type="PANTHER" id="PTHR13531:SF0">
    <property type="entry name" value="GEO07735P1-RELATED"/>
    <property type="match status" value="1"/>
</dbReference>
<evidence type="ECO:0000313" key="6">
    <source>
        <dbReference type="EMBL" id="EEH54015.1"/>
    </source>
</evidence>
<evidence type="ECO:0000256" key="5">
    <source>
        <dbReference type="SAM" id="Phobius"/>
    </source>
</evidence>
<dbReference type="GO" id="GO:1905515">
    <property type="term" value="P:non-motile cilium assembly"/>
    <property type="evidence" value="ECO:0007669"/>
    <property type="project" value="TreeGrafter"/>
</dbReference>
<feature type="transmembrane region" description="Helical" evidence="5">
    <location>
        <begin position="108"/>
        <end position="128"/>
    </location>
</feature>
<keyword evidence="2 5" id="KW-0812">Transmembrane</keyword>
<sequence>MAAPSLALEVSLYFGKLWDVVFWVLTFILFCWKGNKLPYADEVFEYEFSFLFLWLLTEPTRLFLGSKGNKTLTTKPLLFSLTLAGFSLFLHVYYIVAQAFVLRADLVMNSISMAFLGAQFLLTVGQVMDYSNYQISAARFLPKMLSQRQRGW</sequence>
<dbReference type="Pfam" id="PF09799">
    <property type="entry name" value="Transmemb_17"/>
    <property type="match status" value="1"/>
</dbReference>
<protein>
    <submittedName>
        <fullName evidence="6">Predicted protein</fullName>
    </submittedName>
</protein>
<organism evidence="7">
    <name type="scientific">Micromonas pusilla (strain CCMP1545)</name>
    <name type="common">Picoplanktonic green alga</name>
    <dbReference type="NCBI Taxonomy" id="564608"/>
    <lineage>
        <taxon>Eukaryota</taxon>
        <taxon>Viridiplantae</taxon>
        <taxon>Chlorophyta</taxon>
        <taxon>Mamiellophyceae</taxon>
        <taxon>Mamiellales</taxon>
        <taxon>Mamiellaceae</taxon>
        <taxon>Micromonas</taxon>
    </lineage>
</organism>
<evidence type="ECO:0000256" key="2">
    <source>
        <dbReference type="ARBA" id="ARBA00022692"/>
    </source>
</evidence>
<evidence type="ECO:0000256" key="1">
    <source>
        <dbReference type="ARBA" id="ARBA00004141"/>
    </source>
</evidence>
<name>C1N0G3_MICPC</name>
<keyword evidence="3 5" id="KW-1133">Transmembrane helix</keyword>
<evidence type="ECO:0000313" key="7">
    <source>
        <dbReference type="Proteomes" id="UP000001876"/>
    </source>
</evidence>
<dbReference type="InterPro" id="IPR019184">
    <property type="entry name" value="Uncharacterised_TM-17"/>
</dbReference>